<evidence type="ECO:0000313" key="1">
    <source>
        <dbReference type="EMBL" id="GBG94252.1"/>
    </source>
</evidence>
<protein>
    <submittedName>
        <fullName evidence="1">Haloacid dehalogenase</fullName>
    </submittedName>
</protein>
<dbReference type="GO" id="GO:0000287">
    <property type="term" value="F:magnesium ion binding"/>
    <property type="evidence" value="ECO:0007669"/>
    <property type="project" value="TreeGrafter"/>
</dbReference>
<sequence>MPEIQIVFSDVDNTLITSDFKVLPSVSSAVQAYVADGGIFVLASARPPAGIQPLAQQLGCDSLMVCLNGALVLQNTEQTGQLTTLFEKPMKAKVLAQLEKIIAENDLSVSVNAFSNQDWFSSSHDYWVKQEEEITRTSATITALSDQAGTMIEPLHKILCMGKPDAIDQLALLLDQKPALHLSYLRSKPTYLEIVDADVSKMRAIREVAANFNIPLKNTMAIGDGENDLPMIENAGIGIAMGNGIPLVKQVATHTVASNDQGGVAEALKKYTGTIPE</sequence>
<dbReference type="NCBIfam" id="TIGR01484">
    <property type="entry name" value="HAD-SF-IIB"/>
    <property type="match status" value="1"/>
</dbReference>
<evidence type="ECO:0000313" key="2">
    <source>
        <dbReference type="Proteomes" id="UP000286848"/>
    </source>
</evidence>
<dbReference type="GO" id="GO:0005829">
    <property type="term" value="C:cytosol"/>
    <property type="evidence" value="ECO:0007669"/>
    <property type="project" value="TreeGrafter"/>
</dbReference>
<dbReference type="PROSITE" id="PS01229">
    <property type="entry name" value="COF_2"/>
    <property type="match status" value="1"/>
</dbReference>
<dbReference type="EMBL" id="BFFP01000008">
    <property type="protein sequence ID" value="GBG94252.1"/>
    <property type="molecule type" value="Genomic_DNA"/>
</dbReference>
<dbReference type="RefSeq" id="WP_124975490.1">
    <property type="nucleotide sequence ID" value="NZ_BFFP01000008.1"/>
</dbReference>
<dbReference type="Proteomes" id="UP000286848">
    <property type="component" value="Unassembled WGS sequence"/>
</dbReference>
<organism evidence="1 2">
    <name type="scientific">Ligilactobacillus salitolerans</name>
    <dbReference type="NCBI Taxonomy" id="1808352"/>
    <lineage>
        <taxon>Bacteria</taxon>
        <taxon>Bacillati</taxon>
        <taxon>Bacillota</taxon>
        <taxon>Bacilli</taxon>
        <taxon>Lactobacillales</taxon>
        <taxon>Lactobacillaceae</taxon>
        <taxon>Ligilactobacillus</taxon>
    </lineage>
</organism>
<dbReference type="Gene3D" id="3.40.50.1000">
    <property type="entry name" value="HAD superfamily/HAD-like"/>
    <property type="match status" value="1"/>
</dbReference>
<dbReference type="AlphaFoldDB" id="A0A401IRU2"/>
<dbReference type="InterPro" id="IPR036412">
    <property type="entry name" value="HAD-like_sf"/>
</dbReference>
<dbReference type="PANTHER" id="PTHR10000:SF8">
    <property type="entry name" value="HAD SUPERFAMILY HYDROLASE-LIKE, TYPE 3"/>
    <property type="match status" value="1"/>
</dbReference>
<comment type="caution">
    <text evidence="1">The sequence shown here is derived from an EMBL/GenBank/DDBJ whole genome shotgun (WGS) entry which is preliminary data.</text>
</comment>
<dbReference type="InterPro" id="IPR023214">
    <property type="entry name" value="HAD_sf"/>
</dbReference>
<dbReference type="SFLD" id="SFLDG01140">
    <property type="entry name" value="C2.B:_Phosphomannomutase_and_P"/>
    <property type="match status" value="1"/>
</dbReference>
<dbReference type="Pfam" id="PF08282">
    <property type="entry name" value="Hydrolase_3"/>
    <property type="match status" value="1"/>
</dbReference>
<dbReference type="InterPro" id="IPR000150">
    <property type="entry name" value="Cof"/>
</dbReference>
<dbReference type="Gene3D" id="3.30.1240.10">
    <property type="match status" value="1"/>
</dbReference>
<dbReference type="NCBIfam" id="TIGR00099">
    <property type="entry name" value="Cof-subfamily"/>
    <property type="match status" value="1"/>
</dbReference>
<dbReference type="OrthoDB" id="9790031at2"/>
<accession>A0A401IRU2</accession>
<reference evidence="1 2" key="1">
    <citation type="journal article" date="2019" name="Int. J. Syst. Evol. Microbiol.">
        <title>Lactobacillus salitolerans sp. nov., a novel lactic acid bacterium isolated from spent mushroom substrates.</title>
        <authorList>
            <person name="Tohno M."/>
            <person name="Tanizawa Y."/>
            <person name="Kojima Y."/>
            <person name="Sakamoto M."/>
            <person name="Nakamura Y."/>
            <person name="Ohkuma M."/>
            <person name="Kobayashi H."/>
        </authorList>
    </citation>
    <scope>NUCLEOTIDE SEQUENCE [LARGE SCALE GENOMIC DNA]</scope>
    <source>
        <strain evidence="1 2">YK43</strain>
    </source>
</reference>
<proteinExistence type="predicted"/>
<dbReference type="GO" id="GO:0016791">
    <property type="term" value="F:phosphatase activity"/>
    <property type="evidence" value="ECO:0007669"/>
    <property type="project" value="TreeGrafter"/>
</dbReference>
<dbReference type="PANTHER" id="PTHR10000">
    <property type="entry name" value="PHOSPHOSERINE PHOSPHATASE"/>
    <property type="match status" value="1"/>
</dbReference>
<gene>
    <name evidence="1" type="primary">cof</name>
    <name evidence="1" type="ORF">LFYK43_07110</name>
</gene>
<dbReference type="InterPro" id="IPR006379">
    <property type="entry name" value="HAD-SF_hydro_IIB"/>
</dbReference>
<keyword evidence="2" id="KW-1185">Reference proteome</keyword>
<name>A0A401IRU2_9LACO</name>
<dbReference type="SUPFAM" id="SSF56784">
    <property type="entry name" value="HAD-like"/>
    <property type="match status" value="1"/>
</dbReference>
<dbReference type="SFLD" id="SFLDS00003">
    <property type="entry name" value="Haloacid_Dehalogenase"/>
    <property type="match status" value="1"/>
</dbReference>
<dbReference type="CDD" id="cd07516">
    <property type="entry name" value="HAD_Pase"/>
    <property type="match status" value="1"/>
</dbReference>